<gene>
    <name evidence="2" type="primary">Hypp1377</name>
    <name evidence="2" type="ORF">BLAG_LOCUS13932</name>
</gene>
<accession>A0A8J9ZJX2</accession>
<dbReference type="Proteomes" id="UP000838412">
    <property type="component" value="Chromosome 2"/>
</dbReference>
<feature type="compositionally biased region" description="Basic and acidic residues" evidence="1">
    <location>
        <begin position="98"/>
        <end position="108"/>
    </location>
</feature>
<feature type="compositionally biased region" description="Basic and acidic residues" evidence="1">
    <location>
        <begin position="1"/>
        <end position="13"/>
    </location>
</feature>
<dbReference type="EMBL" id="OV696687">
    <property type="protein sequence ID" value="CAH1254577.1"/>
    <property type="molecule type" value="Genomic_DNA"/>
</dbReference>
<feature type="compositionally biased region" description="Basic and acidic residues" evidence="1">
    <location>
        <begin position="77"/>
        <end position="90"/>
    </location>
</feature>
<dbReference type="AlphaFoldDB" id="A0A8J9ZJX2"/>
<dbReference type="OrthoDB" id="10389934at2759"/>
<feature type="compositionally biased region" description="Polar residues" evidence="1">
    <location>
        <begin position="53"/>
        <end position="62"/>
    </location>
</feature>
<evidence type="ECO:0000256" key="1">
    <source>
        <dbReference type="SAM" id="MobiDB-lite"/>
    </source>
</evidence>
<keyword evidence="3" id="KW-1185">Reference proteome</keyword>
<proteinExistence type="predicted"/>
<organism evidence="2 3">
    <name type="scientific">Branchiostoma lanceolatum</name>
    <name type="common">Common lancelet</name>
    <name type="synonym">Amphioxus lanceolatum</name>
    <dbReference type="NCBI Taxonomy" id="7740"/>
    <lineage>
        <taxon>Eukaryota</taxon>
        <taxon>Metazoa</taxon>
        <taxon>Chordata</taxon>
        <taxon>Cephalochordata</taxon>
        <taxon>Leptocardii</taxon>
        <taxon>Amphioxiformes</taxon>
        <taxon>Branchiostomatidae</taxon>
        <taxon>Branchiostoma</taxon>
    </lineage>
</organism>
<feature type="region of interest" description="Disordered" evidence="1">
    <location>
        <begin position="1"/>
        <end position="108"/>
    </location>
</feature>
<evidence type="ECO:0000313" key="2">
    <source>
        <dbReference type="EMBL" id="CAH1254577.1"/>
    </source>
</evidence>
<evidence type="ECO:0000313" key="3">
    <source>
        <dbReference type="Proteomes" id="UP000838412"/>
    </source>
</evidence>
<name>A0A8J9ZJX2_BRALA</name>
<sequence>METRMSSYEKEAQWRQQAQDGSVLVPEVRRSAVLSRRSHPSSRQSSTASTYSDFSTVTASSRHTAKDEAGSRYQKSRGSELSRPGPEEGSRQGSSTVSRRELMDQKTRQEFQDSYYKALALRSAKIPHRYNSTNYAQQW</sequence>
<protein>
    <submittedName>
        <fullName evidence="2">Hypp1377 protein</fullName>
    </submittedName>
</protein>
<reference evidence="2" key="1">
    <citation type="submission" date="2022-01" db="EMBL/GenBank/DDBJ databases">
        <authorList>
            <person name="Braso-Vives M."/>
        </authorList>
    </citation>
    <scope>NUCLEOTIDE SEQUENCE</scope>
</reference>
<feature type="compositionally biased region" description="Low complexity" evidence="1">
    <location>
        <begin position="41"/>
        <end position="52"/>
    </location>
</feature>